<keyword evidence="7" id="KW-0472">Membrane</keyword>
<accession>A0A420W7I4</accession>
<evidence type="ECO:0000313" key="11">
    <source>
        <dbReference type="Proteomes" id="UP000280881"/>
    </source>
</evidence>
<reference evidence="10 11" key="1">
    <citation type="submission" date="2018-10" db="EMBL/GenBank/DDBJ databases">
        <title>Genomic Encyclopedia of Type Strains, Phase IV (KMG-IV): sequencing the most valuable type-strain genomes for metagenomic binning, comparative biology and taxonomic classification.</title>
        <authorList>
            <person name="Goeker M."/>
        </authorList>
    </citation>
    <scope>NUCLEOTIDE SEQUENCE [LARGE SCALE GENOMIC DNA]</scope>
    <source>
        <strain evidence="10 11">DSM 15521</strain>
    </source>
</reference>
<evidence type="ECO:0000256" key="1">
    <source>
        <dbReference type="ARBA" id="ARBA00004413"/>
    </source>
</evidence>
<feature type="region of interest" description="Disordered" evidence="8">
    <location>
        <begin position="1"/>
        <end position="28"/>
    </location>
</feature>
<protein>
    <recommendedName>
        <fullName evidence="3">Flagellar motor switch protein FliN</fullName>
    </recommendedName>
</protein>
<dbReference type="AlphaFoldDB" id="A0A420W7I4"/>
<sequence length="114" mass="12719">MAAWQEALAQQEKSSSEPSESEGEEKCDGKLELIKDIPLEVSVEVGSTKLPLEEILNLHSNSVVELDRFVDEPIDIKINGKLVAKGKLYVVKDSYGVEIVQIITPEERLKLLEE</sequence>
<evidence type="ECO:0000259" key="9">
    <source>
        <dbReference type="Pfam" id="PF01052"/>
    </source>
</evidence>
<dbReference type="GO" id="GO:0006935">
    <property type="term" value="P:chemotaxis"/>
    <property type="evidence" value="ECO:0007669"/>
    <property type="project" value="UniProtKB-KW"/>
</dbReference>
<dbReference type="PANTHER" id="PTHR43484">
    <property type="match status" value="1"/>
</dbReference>
<feature type="domain" description="Flagellar motor switch protein FliN-like C-terminal" evidence="9">
    <location>
        <begin position="33"/>
        <end position="103"/>
    </location>
</feature>
<dbReference type="EMBL" id="RBIE01000001">
    <property type="protein sequence ID" value="RKQ63235.1"/>
    <property type="molecule type" value="Genomic_DNA"/>
</dbReference>
<dbReference type="GO" id="GO:0003774">
    <property type="term" value="F:cytoskeletal motor activity"/>
    <property type="evidence" value="ECO:0007669"/>
    <property type="project" value="InterPro"/>
</dbReference>
<dbReference type="NCBIfam" id="TIGR02480">
    <property type="entry name" value="fliN"/>
    <property type="match status" value="1"/>
</dbReference>
<keyword evidence="10" id="KW-0966">Cell projection</keyword>
<dbReference type="GO" id="GO:0071973">
    <property type="term" value="P:bacterial-type flagellum-dependent cell motility"/>
    <property type="evidence" value="ECO:0007669"/>
    <property type="project" value="InterPro"/>
</dbReference>
<keyword evidence="4" id="KW-1003">Cell membrane</keyword>
<keyword evidence="10" id="KW-0969">Cilium</keyword>
<evidence type="ECO:0000256" key="2">
    <source>
        <dbReference type="ARBA" id="ARBA00009226"/>
    </source>
</evidence>
<keyword evidence="10" id="KW-0282">Flagellum</keyword>
<evidence type="ECO:0000256" key="7">
    <source>
        <dbReference type="ARBA" id="ARBA00023136"/>
    </source>
</evidence>
<dbReference type="PRINTS" id="PR00956">
    <property type="entry name" value="FLGMOTORFLIN"/>
</dbReference>
<dbReference type="OrthoDB" id="9773459at2"/>
<evidence type="ECO:0000256" key="6">
    <source>
        <dbReference type="ARBA" id="ARBA00022779"/>
    </source>
</evidence>
<dbReference type="Gene3D" id="2.30.330.10">
    <property type="entry name" value="SpoA-like"/>
    <property type="match status" value="1"/>
</dbReference>
<keyword evidence="5" id="KW-0145">Chemotaxis</keyword>
<comment type="caution">
    <text evidence="10">The sequence shown here is derived from an EMBL/GenBank/DDBJ whole genome shotgun (WGS) entry which is preliminary data.</text>
</comment>
<dbReference type="InterPro" id="IPR001172">
    <property type="entry name" value="FliN_T3SS_HrcQb"/>
</dbReference>
<evidence type="ECO:0000256" key="4">
    <source>
        <dbReference type="ARBA" id="ARBA00022475"/>
    </source>
</evidence>
<evidence type="ECO:0000256" key="3">
    <source>
        <dbReference type="ARBA" id="ARBA00021897"/>
    </source>
</evidence>
<dbReference type="GO" id="GO:0009425">
    <property type="term" value="C:bacterial-type flagellum basal body"/>
    <property type="evidence" value="ECO:0007669"/>
    <property type="project" value="InterPro"/>
</dbReference>
<dbReference type="Pfam" id="PF01052">
    <property type="entry name" value="FliMN_C"/>
    <property type="match status" value="1"/>
</dbReference>
<dbReference type="Proteomes" id="UP000280881">
    <property type="component" value="Unassembled WGS sequence"/>
</dbReference>
<dbReference type="SUPFAM" id="SSF101801">
    <property type="entry name" value="Surface presentation of antigens (SPOA)"/>
    <property type="match status" value="1"/>
</dbReference>
<name>A0A420W7I4_9BACT</name>
<comment type="similarity">
    <text evidence="2">Belongs to the FliN/MopA/SpaO family.</text>
</comment>
<keyword evidence="11" id="KW-1185">Reference proteome</keyword>
<comment type="subcellular location">
    <subcellularLocation>
        <location evidence="1">Cell membrane</location>
        <topology evidence="1">Peripheral membrane protein</topology>
        <orientation evidence="1">Cytoplasmic side</orientation>
    </subcellularLocation>
</comment>
<dbReference type="RefSeq" id="WP_121170628.1">
    <property type="nucleotide sequence ID" value="NZ_RBIE01000001.1"/>
</dbReference>
<gene>
    <name evidence="10" type="ORF">C7457_0098</name>
</gene>
<evidence type="ECO:0000313" key="10">
    <source>
        <dbReference type="EMBL" id="RKQ63235.1"/>
    </source>
</evidence>
<dbReference type="InterPro" id="IPR036429">
    <property type="entry name" value="SpoA-like_sf"/>
</dbReference>
<evidence type="ECO:0000256" key="5">
    <source>
        <dbReference type="ARBA" id="ARBA00022500"/>
    </source>
</evidence>
<proteinExistence type="inferred from homology"/>
<keyword evidence="6" id="KW-0283">Flagellar rotation</keyword>
<dbReference type="InterPro" id="IPR051469">
    <property type="entry name" value="FliN/MopA/SpaO"/>
</dbReference>
<dbReference type="GO" id="GO:0005886">
    <property type="term" value="C:plasma membrane"/>
    <property type="evidence" value="ECO:0007669"/>
    <property type="project" value="UniProtKB-SubCell"/>
</dbReference>
<dbReference type="InterPro" id="IPR012826">
    <property type="entry name" value="FliN"/>
</dbReference>
<organism evidence="10 11">
    <name type="scientific">Thermovibrio guaymasensis</name>
    <dbReference type="NCBI Taxonomy" id="240167"/>
    <lineage>
        <taxon>Bacteria</taxon>
        <taxon>Pseudomonadati</taxon>
        <taxon>Aquificota</taxon>
        <taxon>Aquificia</taxon>
        <taxon>Desulfurobacteriales</taxon>
        <taxon>Desulfurobacteriaceae</taxon>
        <taxon>Thermovibrio</taxon>
    </lineage>
</organism>
<dbReference type="InterPro" id="IPR001543">
    <property type="entry name" value="FliN-like_C"/>
</dbReference>
<dbReference type="PANTHER" id="PTHR43484:SF1">
    <property type="entry name" value="FLAGELLAR MOTOR SWITCH PROTEIN FLIN"/>
    <property type="match status" value="1"/>
</dbReference>
<evidence type="ECO:0000256" key="8">
    <source>
        <dbReference type="SAM" id="MobiDB-lite"/>
    </source>
</evidence>